<protein>
    <submittedName>
        <fullName evidence="1">Uncharacterized protein</fullName>
    </submittedName>
</protein>
<name>A0A2M8YZU4_9FIRM</name>
<dbReference type="AlphaFoldDB" id="A0A2M8YZU4"/>
<gene>
    <name evidence="1" type="ORF">H171_0147</name>
</gene>
<reference evidence="1 2" key="1">
    <citation type="submission" date="2017-11" db="EMBL/GenBank/DDBJ databases">
        <title>Understudied soil microbes with underappreciated capabilities: Untangling the Clostridium saccharolyticum group.</title>
        <authorList>
            <person name="Leschine S."/>
        </authorList>
    </citation>
    <scope>NUCLEOTIDE SEQUENCE [LARGE SCALE GENOMIC DNA]</scope>
    <source>
        <strain evidence="1 2">18A</strain>
    </source>
</reference>
<organism evidence="1 2">
    <name type="scientific">[Clostridium] celerecrescens 18A</name>
    <dbReference type="NCBI Taxonomy" id="1286362"/>
    <lineage>
        <taxon>Bacteria</taxon>
        <taxon>Bacillati</taxon>
        <taxon>Bacillota</taxon>
        <taxon>Clostridia</taxon>
        <taxon>Lachnospirales</taxon>
        <taxon>Lachnospiraceae</taxon>
        <taxon>Lacrimispora</taxon>
    </lineage>
</organism>
<sequence length="63" mass="7490">MSQLWNYIISKFPTELETSFARDMLDNILEESEKIENIAERCDWLAKMIPQISSTEIRDILLR</sequence>
<comment type="caution">
    <text evidence="1">The sequence shown here is derived from an EMBL/GenBank/DDBJ whole genome shotgun (WGS) entry which is preliminary data.</text>
</comment>
<evidence type="ECO:0000313" key="2">
    <source>
        <dbReference type="Proteomes" id="UP000231092"/>
    </source>
</evidence>
<dbReference type="Proteomes" id="UP000231092">
    <property type="component" value="Unassembled WGS sequence"/>
</dbReference>
<proteinExistence type="predicted"/>
<dbReference type="EMBL" id="PGET01000001">
    <property type="protein sequence ID" value="PJJ26707.1"/>
    <property type="molecule type" value="Genomic_DNA"/>
</dbReference>
<dbReference type="RefSeq" id="WP_100303440.1">
    <property type="nucleotide sequence ID" value="NZ_PGET01000001.1"/>
</dbReference>
<accession>A0A2M8YZU4</accession>
<evidence type="ECO:0000313" key="1">
    <source>
        <dbReference type="EMBL" id="PJJ26707.1"/>
    </source>
</evidence>